<evidence type="ECO:0000256" key="1">
    <source>
        <dbReference type="ARBA" id="ARBA00009437"/>
    </source>
</evidence>
<dbReference type="Gene3D" id="1.10.10.10">
    <property type="entry name" value="Winged helix-like DNA-binding domain superfamily/Winged helix DNA-binding domain"/>
    <property type="match status" value="1"/>
</dbReference>
<evidence type="ECO:0000313" key="6">
    <source>
        <dbReference type="EMBL" id="MDZ5609982.1"/>
    </source>
</evidence>
<dbReference type="SUPFAM" id="SSF53850">
    <property type="entry name" value="Periplasmic binding protein-like II"/>
    <property type="match status" value="1"/>
</dbReference>
<sequence length="299" mass="34165">MEWHQIENFIAVAKHKHFTKAAKEQLISQPALSRSILKLEEEIGVPLFIREGKIVCLTRYGEMFLKRAKQAQSALHTGVAEIQEKISPDSGEISIAFLHTLGTRPIPEIIADYKKLYPNVTFQMYQGANIHLLEKVKEGLADMCLTSPPILHEQVEWTTLKIEPLYLTVSKNHPLAQKKHISFKELENEEFICFKAGYGLRYIFDQMCETLQVYPKITFMGEEIATILGFVAAGLGIAILPKVKEFDQSHLHFLEITDYPCERTISLATARNHYLSPAAKTFKEFIIQHFKEYNNEKGA</sequence>
<dbReference type="InterPro" id="IPR050950">
    <property type="entry name" value="HTH-type_LysR_regulators"/>
</dbReference>
<keyword evidence="4" id="KW-0804">Transcription</keyword>
<protein>
    <submittedName>
        <fullName evidence="6">LysR family transcriptional regulator</fullName>
    </submittedName>
</protein>
<accession>A0ABU5K3I5</accession>
<dbReference type="PANTHER" id="PTHR30419:SF28">
    <property type="entry name" value="HTH-TYPE TRANSCRIPTIONAL REGULATOR BSDA"/>
    <property type="match status" value="1"/>
</dbReference>
<dbReference type="Pfam" id="PF03466">
    <property type="entry name" value="LysR_substrate"/>
    <property type="match status" value="1"/>
</dbReference>
<gene>
    <name evidence="6" type="ORF">U2I54_23755</name>
</gene>
<name>A0ABU5K3I5_9BACI</name>
<dbReference type="Gene3D" id="3.40.190.290">
    <property type="match status" value="1"/>
</dbReference>
<dbReference type="SUPFAM" id="SSF46785">
    <property type="entry name" value="Winged helix' DNA-binding domain"/>
    <property type="match status" value="1"/>
</dbReference>
<feature type="domain" description="HTH lysR-type" evidence="5">
    <location>
        <begin position="1"/>
        <end position="58"/>
    </location>
</feature>
<dbReference type="PANTHER" id="PTHR30419">
    <property type="entry name" value="HTH-TYPE TRANSCRIPTIONAL REGULATOR YBHD"/>
    <property type="match status" value="1"/>
</dbReference>
<dbReference type="InterPro" id="IPR036388">
    <property type="entry name" value="WH-like_DNA-bd_sf"/>
</dbReference>
<dbReference type="PRINTS" id="PR00039">
    <property type="entry name" value="HTHLYSR"/>
</dbReference>
<dbReference type="InterPro" id="IPR000847">
    <property type="entry name" value="LysR_HTH_N"/>
</dbReference>
<keyword evidence="7" id="KW-1185">Reference proteome</keyword>
<dbReference type="Proteomes" id="UP001291930">
    <property type="component" value="Unassembled WGS sequence"/>
</dbReference>
<organism evidence="6 7">
    <name type="scientific">Bacillus bingmayongensis</name>
    <dbReference type="NCBI Taxonomy" id="1150157"/>
    <lineage>
        <taxon>Bacteria</taxon>
        <taxon>Bacillati</taxon>
        <taxon>Bacillota</taxon>
        <taxon>Bacilli</taxon>
        <taxon>Bacillales</taxon>
        <taxon>Bacillaceae</taxon>
        <taxon>Bacillus</taxon>
    </lineage>
</organism>
<comment type="similarity">
    <text evidence="1">Belongs to the LysR transcriptional regulatory family.</text>
</comment>
<evidence type="ECO:0000259" key="5">
    <source>
        <dbReference type="PROSITE" id="PS50931"/>
    </source>
</evidence>
<dbReference type="EMBL" id="JAXOVW010000098">
    <property type="protein sequence ID" value="MDZ5609982.1"/>
    <property type="molecule type" value="Genomic_DNA"/>
</dbReference>
<dbReference type="CDD" id="cd08434">
    <property type="entry name" value="PBP2_GltC_like"/>
    <property type="match status" value="1"/>
</dbReference>
<evidence type="ECO:0000256" key="2">
    <source>
        <dbReference type="ARBA" id="ARBA00023015"/>
    </source>
</evidence>
<keyword evidence="3" id="KW-0238">DNA-binding</keyword>
<evidence type="ECO:0000256" key="3">
    <source>
        <dbReference type="ARBA" id="ARBA00023125"/>
    </source>
</evidence>
<dbReference type="InterPro" id="IPR036390">
    <property type="entry name" value="WH_DNA-bd_sf"/>
</dbReference>
<dbReference type="PROSITE" id="PS50931">
    <property type="entry name" value="HTH_LYSR"/>
    <property type="match status" value="1"/>
</dbReference>
<dbReference type="InterPro" id="IPR005119">
    <property type="entry name" value="LysR_subst-bd"/>
</dbReference>
<dbReference type="Pfam" id="PF00126">
    <property type="entry name" value="HTH_1"/>
    <property type="match status" value="1"/>
</dbReference>
<proteinExistence type="inferred from homology"/>
<comment type="caution">
    <text evidence="6">The sequence shown here is derived from an EMBL/GenBank/DDBJ whole genome shotgun (WGS) entry which is preliminary data.</text>
</comment>
<keyword evidence="2" id="KW-0805">Transcription regulation</keyword>
<dbReference type="RefSeq" id="WP_374219306.1">
    <property type="nucleotide sequence ID" value="NZ_JAXOVW010000098.1"/>
</dbReference>
<reference evidence="7" key="1">
    <citation type="submission" date="2023-11" db="EMBL/GenBank/DDBJ databases">
        <title>Genome Sequence of Bacillus pseudomycoides stain BUPM19.</title>
        <authorList>
            <person name="Farhat A."/>
        </authorList>
    </citation>
    <scope>NUCLEOTIDE SEQUENCE [LARGE SCALE GENOMIC DNA]</scope>
    <source>
        <strain evidence="7">BUPM19</strain>
    </source>
</reference>
<evidence type="ECO:0000313" key="7">
    <source>
        <dbReference type="Proteomes" id="UP001291930"/>
    </source>
</evidence>
<evidence type="ECO:0000256" key="4">
    <source>
        <dbReference type="ARBA" id="ARBA00023163"/>
    </source>
</evidence>